<dbReference type="EMBL" id="QWDD01000001">
    <property type="protein sequence ID" value="RNJ50419.1"/>
    <property type="molecule type" value="Genomic_DNA"/>
</dbReference>
<keyword evidence="7 9" id="KW-0067">ATP-binding</keyword>
<comment type="caution">
    <text evidence="11">The sequence shown here is derived from an EMBL/GenBank/DDBJ whole genome shotgun (WGS) entry which is preliminary data.</text>
</comment>
<reference evidence="11 12" key="1">
    <citation type="submission" date="2018-08" db="EMBL/GenBank/DDBJ databases">
        <title>Genome sequence of Methylocystis hirsuta CSC1, a methanotroph able to accumulate PHAs.</title>
        <authorList>
            <person name="Bordel S."/>
            <person name="Rodriguez E."/>
            <person name="Gancedo J."/>
            <person name="Munoz R."/>
        </authorList>
    </citation>
    <scope>NUCLEOTIDE SEQUENCE [LARGE SCALE GENOMIC DNA]</scope>
    <source>
        <strain evidence="11 12">CSC1</strain>
    </source>
</reference>
<keyword evidence="9" id="KW-0227">DNA damage</keyword>
<dbReference type="Gene3D" id="1.20.1050.90">
    <property type="entry name" value="RecF/RecN/SMC, N-terminal domain"/>
    <property type="match status" value="1"/>
</dbReference>
<feature type="domain" description="AAA+ ATPase" evidence="10">
    <location>
        <begin position="31"/>
        <end position="382"/>
    </location>
</feature>
<dbReference type="GO" id="GO:0005737">
    <property type="term" value="C:cytoplasm"/>
    <property type="evidence" value="ECO:0007669"/>
    <property type="project" value="UniProtKB-SubCell"/>
</dbReference>
<dbReference type="InterPro" id="IPR003395">
    <property type="entry name" value="RecF/RecN/SMC_N"/>
</dbReference>
<dbReference type="GO" id="GO:0005524">
    <property type="term" value="F:ATP binding"/>
    <property type="evidence" value="ECO:0007669"/>
    <property type="project" value="UniProtKB-UniRule"/>
</dbReference>
<dbReference type="GO" id="GO:0006302">
    <property type="term" value="P:double-strand break repair"/>
    <property type="evidence" value="ECO:0007669"/>
    <property type="project" value="TreeGrafter"/>
</dbReference>
<evidence type="ECO:0000256" key="7">
    <source>
        <dbReference type="ARBA" id="ARBA00022840"/>
    </source>
</evidence>
<keyword evidence="8 9" id="KW-0238">DNA-binding</keyword>
<dbReference type="RefSeq" id="WP_123176352.1">
    <property type="nucleotide sequence ID" value="NZ_QWDD01000001.1"/>
</dbReference>
<evidence type="ECO:0000259" key="10">
    <source>
        <dbReference type="SMART" id="SM00382"/>
    </source>
</evidence>
<dbReference type="InterPro" id="IPR042174">
    <property type="entry name" value="RecF_2"/>
</dbReference>
<gene>
    <name evidence="9 11" type="primary">recF</name>
    <name evidence="11" type="ORF">D1O30_13340</name>
</gene>
<dbReference type="InterPro" id="IPR003593">
    <property type="entry name" value="AAA+_ATPase"/>
</dbReference>
<feature type="binding site" evidence="9">
    <location>
        <begin position="39"/>
        <end position="46"/>
    </location>
    <ligand>
        <name>ATP</name>
        <dbReference type="ChEBI" id="CHEBI:30616"/>
    </ligand>
</feature>
<evidence type="ECO:0000256" key="8">
    <source>
        <dbReference type="ARBA" id="ARBA00023125"/>
    </source>
</evidence>
<dbReference type="SUPFAM" id="SSF52540">
    <property type="entry name" value="P-loop containing nucleoside triphosphate hydrolases"/>
    <property type="match status" value="1"/>
</dbReference>
<dbReference type="Proteomes" id="UP000268623">
    <property type="component" value="Unassembled WGS sequence"/>
</dbReference>
<organism evidence="11 12">
    <name type="scientific">Methylocystis hirsuta</name>
    <dbReference type="NCBI Taxonomy" id="369798"/>
    <lineage>
        <taxon>Bacteria</taxon>
        <taxon>Pseudomonadati</taxon>
        <taxon>Pseudomonadota</taxon>
        <taxon>Alphaproteobacteria</taxon>
        <taxon>Hyphomicrobiales</taxon>
        <taxon>Methylocystaceae</taxon>
        <taxon>Methylocystis</taxon>
    </lineage>
</organism>
<evidence type="ECO:0000256" key="6">
    <source>
        <dbReference type="ARBA" id="ARBA00022741"/>
    </source>
</evidence>
<dbReference type="GO" id="GO:0003697">
    <property type="term" value="F:single-stranded DNA binding"/>
    <property type="evidence" value="ECO:0007669"/>
    <property type="project" value="UniProtKB-UniRule"/>
</dbReference>
<dbReference type="HAMAP" id="MF_00365">
    <property type="entry name" value="RecF"/>
    <property type="match status" value="1"/>
</dbReference>
<dbReference type="NCBIfam" id="TIGR00611">
    <property type="entry name" value="recf"/>
    <property type="match status" value="1"/>
</dbReference>
<dbReference type="Gene3D" id="3.40.50.300">
    <property type="entry name" value="P-loop containing nucleotide triphosphate hydrolases"/>
    <property type="match status" value="1"/>
</dbReference>
<protein>
    <recommendedName>
        <fullName evidence="3 9">DNA replication and repair protein RecF</fullName>
    </recommendedName>
</protein>
<dbReference type="GO" id="GO:0000731">
    <property type="term" value="P:DNA synthesis involved in DNA repair"/>
    <property type="evidence" value="ECO:0007669"/>
    <property type="project" value="TreeGrafter"/>
</dbReference>
<dbReference type="PANTHER" id="PTHR32182">
    <property type="entry name" value="DNA REPLICATION AND REPAIR PROTEIN RECF"/>
    <property type="match status" value="1"/>
</dbReference>
<keyword evidence="6 9" id="KW-0547">Nucleotide-binding</keyword>
<accession>A0A3M9XQ56</accession>
<dbReference type="AlphaFoldDB" id="A0A3M9XQ56"/>
<proteinExistence type="inferred from homology"/>
<sequence>MMTLTIKSAPRVRRLTLSDFRSYAALDCRFEWTIIALIGENGAGKTNLLEALSLFSPGRGLRRAELAECARRGGAGGFAVSIEVEADGATAQLGHGLTADGERVFRINRAPAASARAFADHVRVLWLTPAMDGLFSGPAGERRRFLDRLALGVDAEHGARANRLERALRNRNRLLEEGVADRRWLDAAEQEIAALGVAVAAARRETVSRLVALIAAGRDDASPFPWADVTIEGELERRLALDPALAVEEWYRRELAASRRRDAAAGRTLIGPQASDLAVRHGPKNEAARACSTGEQKALLMGLTLAHAKLIGAMTGQAPLLLLDEIAAHFDVKRREALFQELETLGGQIWMTGADPLLFASLQGRAQIMRVTPGKVERLQATA</sequence>
<evidence type="ECO:0000256" key="3">
    <source>
        <dbReference type="ARBA" id="ARBA00020170"/>
    </source>
</evidence>
<dbReference type="InterPro" id="IPR027417">
    <property type="entry name" value="P-loop_NTPase"/>
</dbReference>
<evidence type="ECO:0000256" key="2">
    <source>
        <dbReference type="ARBA" id="ARBA00008016"/>
    </source>
</evidence>
<dbReference type="Pfam" id="PF02463">
    <property type="entry name" value="SMC_N"/>
    <property type="match status" value="1"/>
</dbReference>
<comment type="function">
    <text evidence="9">The RecF protein is involved in DNA metabolism; it is required for DNA replication and normal SOS inducibility. RecF binds preferentially to single-stranded, linear DNA. It also seems to bind ATP.</text>
</comment>
<dbReference type="OrthoDB" id="9803889at2"/>
<dbReference type="PROSITE" id="PS00617">
    <property type="entry name" value="RECF_1"/>
    <property type="match status" value="1"/>
</dbReference>
<keyword evidence="4 9" id="KW-0963">Cytoplasm</keyword>
<comment type="similarity">
    <text evidence="2 9">Belongs to the RecF family.</text>
</comment>
<dbReference type="PANTHER" id="PTHR32182:SF0">
    <property type="entry name" value="DNA REPLICATION AND REPAIR PROTEIN RECF"/>
    <property type="match status" value="1"/>
</dbReference>
<evidence type="ECO:0000313" key="12">
    <source>
        <dbReference type="Proteomes" id="UP000268623"/>
    </source>
</evidence>
<comment type="subcellular location">
    <subcellularLocation>
        <location evidence="1 9">Cytoplasm</location>
    </subcellularLocation>
</comment>
<dbReference type="GO" id="GO:0009432">
    <property type="term" value="P:SOS response"/>
    <property type="evidence" value="ECO:0007669"/>
    <property type="project" value="UniProtKB-UniRule"/>
</dbReference>
<keyword evidence="12" id="KW-1185">Reference proteome</keyword>
<keyword evidence="5 9" id="KW-0235">DNA replication</keyword>
<evidence type="ECO:0000313" key="11">
    <source>
        <dbReference type="EMBL" id="RNJ50419.1"/>
    </source>
</evidence>
<dbReference type="InterPro" id="IPR001238">
    <property type="entry name" value="DNA-binding_RecF"/>
</dbReference>
<dbReference type="SMART" id="SM00382">
    <property type="entry name" value="AAA"/>
    <property type="match status" value="1"/>
</dbReference>
<keyword evidence="9" id="KW-0742">SOS response</keyword>
<dbReference type="GO" id="GO:0006260">
    <property type="term" value="P:DNA replication"/>
    <property type="evidence" value="ECO:0007669"/>
    <property type="project" value="UniProtKB-UniRule"/>
</dbReference>
<evidence type="ECO:0000256" key="1">
    <source>
        <dbReference type="ARBA" id="ARBA00004496"/>
    </source>
</evidence>
<name>A0A3M9XQ56_9HYPH</name>
<evidence type="ECO:0000256" key="9">
    <source>
        <dbReference type="HAMAP-Rule" id="MF_00365"/>
    </source>
</evidence>
<dbReference type="InterPro" id="IPR018078">
    <property type="entry name" value="DNA-binding_RecF_CS"/>
</dbReference>
<keyword evidence="9" id="KW-0234">DNA repair</keyword>
<evidence type="ECO:0000256" key="4">
    <source>
        <dbReference type="ARBA" id="ARBA00022490"/>
    </source>
</evidence>
<evidence type="ECO:0000256" key="5">
    <source>
        <dbReference type="ARBA" id="ARBA00022705"/>
    </source>
</evidence>